<dbReference type="RefSeq" id="XP_014176010.1">
    <property type="nucleotide sequence ID" value="XM_014320535.1"/>
</dbReference>
<feature type="compositionally biased region" description="Acidic residues" evidence="1">
    <location>
        <begin position="819"/>
        <end position="835"/>
    </location>
</feature>
<organism evidence="4">
    <name type="scientific">Grosmannia clavigera (strain kw1407 / UAMH 11150)</name>
    <name type="common">Blue stain fungus</name>
    <name type="synonym">Graphiocladiella clavigera</name>
    <dbReference type="NCBI Taxonomy" id="655863"/>
    <lineage>
        <taxon>Eukaryota</taxon>
        <taxon>Fungi</taxon>
        <taxon>Dikarya</taxon>
        <taxon>Ascomycota</taxon>
        <taxon>Pezizomycotina</taxon>
        <taxon>Sordariomycetes</taxon>
        <taxon>Sordariomycetidae</taxon>
        <taxon>Ophiostomatales</taxon>
        <taxon>Ophiostomataceae</taxon>
        <taxon>Leptographium</taxon>
    </lineage>
</organism>
<keyword evidence="4" id="KW-1185">Reference proteome</keyword>
<protein>
    <submittedName>
        <fullName evidence="3">Het domain containing protein</fullName>
    </submittedName>
</protein>
<dbReference type="AlphaFoldDB" id="F0X7I0"/>
<dbReference type="OrthoDB" id="20872at2759"/>
<feature type="region of interest" description="Disordered" evidence="1">
    <location>
        <begin position="811"/>
        <end position="854"/>
    </location>
</feature>
<evidence type="ECO:0000256" key="1">
    <source>
        <dbReference type="SAM" id="MobiDB-lite"/>
    </source>
</evidence>
<dbReference type="STRING" id="655863.F0X7I0"/>
<feature type="domain" description="C2H2-type" evidence="2">
    <location>
        <begin position="552"/>
        <end position="572"/>
    </location>
</feature>
<dbReference type="InParanoid" id="F0X7I0"/>
<dbReference type="EMBL" id="GL629729">
    <property type="protein sequence ID" value="EFX06528.1"/>
    <property type="molecule type" value="Genomic_DNA"/>
</dbReference>
<reference evidence="3 4" key="1">
    <citation type="journal article" date="2011" name="Proc. Natl. Acad. Sci. U.S.A.">
        <title>Genome and transcriptome analyses of the mountain pine beetle-fungal symbiont Grosmannia clavigera, a lodgepole pine pathogen.</title>
        <authorList>
            <person name="DiGuistini S."/>
            <person name="Wang Y."/>
            <person name="Liao N.Y."/>
            <person name="Taylor G."/>
            <person name="Tanguay P."/>
            <person name="Feau N."/>
            <person name="Henrissat B."/>
            <person name="Chan S.K."/>
            <person name="Hesse-Orce U."/>
            <person name="Alamouti S.M."/>
            <person name="Tsui C.K.M."/>
            <person name="Docking R.T."/>
            <person name="Levasseur A."/>
            <person name="Haridas S."/>
            <person name="Robertson G."/>
            <person name="Birol I."/>
            <person name="Holt R.A."/>
            <person name="Marra M.A."/>
            <person name="Hamelin R.C."/>
            <person name="Hirst M."/>
            <person name="Jones S.J.M."/>
            <person name="Bohlmann J."/>
            <person name="Breuil C."/>
        </authorList>
    </citation>
    <scope>NUCLEOTIDE SEQUENCE [LARGE SCALE GENOMIC DNA]</scope>
    <source>
        <strain evidence="4">kw1407 / UAMH 11150</strain>
    </source>
</reference>
<evidence type="ECO:0000259" key="2">
    <source>
        <dbReference type="PROSITE" id="PS00028"/>
    </source>
</evidence>
<dbReference type="PROSITE" id="PS00028">
    <property type="entry name" value="ZINC_FINGER_C2H2_1"/>
    <property type="match status" value="1"/>
</dbReference>
<dbReference type="PANTHER" id="PTHR39596">
    <property type="match status" value="1"/>
</dbReference>
<dbReference type="Proteomes" id="UP000007796">
    <property type="component" value="Unassembled WGS sequence"/>
</dbReference>
<evidence type="ECO:0000313" key="3">
    <source>
        <dbReference type="EMBL" id="EFX06528.1"/>
    </source>
</evidence>
<name>F0X7I0_GROCL</name>
<dbReference type="eggNOG" id="ENOG502SMNF">
    <property type="taxonomic scope" value="Eukaryota"/>
</dbReference>
<gene>
    <name evidence="3" type="ORF">CMQ_6849</name>
</gene>
<dbReference type="GeneID" id="25980327"/>
<proteinExistence type="predicted"/>
<dbReference type="InterPro" id="IPR013087">
    <property type="entry name" value="Znf_C2H2_type"/>
</dbReference>
<dbReference type="PANTHER" id="PTHR39596:SF2">
    <property type="entry name" value="HET DOMAIN PROTEIN (AFU_ORTHOLOGUE AFUA_1G17550)-RELATED"/>
    <property type="match status" value="1"/>
</dbReference>
<evidence type="ECO:0000313" key="4">
    <source>
        <dbReference type="Proteomes" id="UP000007796"/>
    </source>
</evidence>
<dbReference type="HOGENOM" id="CLU_319607_0_0_1"/>
<accession>F0X7I0</accession>
<sequence>MDADYDELSGPRMPVPDDWLSGNPLRDLDFVYLDVGTELLQNKYTRLTSVCANSIDDRASWGTYSPEPLRLIVHRHLAFGNSLARLCCAAEVQRCRRSSCCRQRERMSLVAPHCEWTAFRDWVVTAMACQAMFTTAERRRPAYMHLVMAVTLCHRLLADQLVETKELGCNLVDRQGQHSIDLASVSELIYWMLTIQNADGLGSLIDAKWGPQFLPSYLVRESVSRSLETAEVLGLCKNRLWNLVGVMERREMDLPGLLEHARRYPALFKQRGHGNCSPKTCPFNSLDTSRMEQLHKTDDPHECPLVVYPVQLLEASIRRGTGSVWSRFEIMPAVVKPGFRYAAISHVWMDGTGIGIGPQADIGVVNKCLMDFFLRIAERLDCDGIWWDTISLPTDRALRQRCINTMHENYRAAECTILHDSFLLNLSWTDDGSPCVAIVLSSWFTRGWTALELYESRRVKVLFKGPHPNEPLIKDLDDDILAKHPGSSTRAHWIATCIIQRMRRQTASRPENRPIASMRDLLAVLRPRSVCRIDDKMTIAGLLADLPPETGCSECKNLVTAEGEAREHLQEHIKRHTSERILVHLPTISHASLLHGKSTIRESGPFSWAAMAIYDMPVGTSGDLDDANQKSSLSLTIDNLGGATGSWLYRGLSEDDCAEGAITPIRDADATTVSRVAAALQNRQACVLLREGHSSKPWLLAMAVGRGQHVGNGIVEDVIDCRYVGAVKVTWIAESTERTRQPSHYGRSMFRIGCDGNKGVVDVQELLPDIVRGGYRASENPPGGEEGGSWKTKIYTATPLTERLRNELLNEGEGRYEQDPDDYSDCDIPSDEECSSTDSEGRPIPWTSSSGFIY</sequence>